<evidence type="ECO:0000256" key="4">
    <source>
        <dbReference type="ARBA" id="ARBA00015253"/>
    </source>
</evidence>
<reference evidence="11" key="3">
    <citation type="submission" date="2025-09" db="UniProtKB">
        <authorList>
            <consortium name="Ensembl"/>
        </authorList>
    </citation>
    <scope>IDENTIFICATION</scope>
</reference>
<keyword evidence="9" id="KW-0812">Transmembrane</keyword>
<name>A0AAY4BDB5_9TELE</name>
<evidence type="ECO:0000256" key="2">
    <source>
        <dbReference type="ARBA" id="ARBA00004574"/>
    </source>
</evidence>
<sequence length="541" mass="60584">MVFVYSQPKYDYVPLNELQPGTVVNVYAVVTFFKQPFPTKGTDYCSTLKLTDQSGVKVGCTIFSSKLEDHPKIFMVGDIIRLHRMKTQMFSGSMSLLTSWRWSAVTFDGTVDSAIVPRTSSKTFHFGEEDRRMVATLRQWAAEHSLLPSEPTIPLSAVQPKTFFNLTCQVLAKACIDSSCILLKVWDGSKCTHPLVNVAVEPGTLEGASTLAKDRQNLTANILVFDNHVEFAQAVKPDMFLRIYNLHAVSQPQSVQLGGQQERLSFHLHGGNSFGRGLCVLPSDSPDLQQLKGCVPWDSAHKHNEQSRCIFSMSNTNLSFLSVVRTCEHSLLEVTLAQVKDSRPPAAFHVRAQVKSYQPRRLYQSLKLFCPQCKTIQEVPDEETLRRLFQEALSNSSSKPEDLTVTLVTNSKDLVYIQGGTFEEVCCLAPLYKKMIALTLTGGKRTLMDFTVPFLFCGKRRHYGFVSQFLLPLSLAALGVQLMQYRLLMKLELEDGTASLEALVWEDAVRRSVARGKQLHAAVSHIFVLCLLLILSFMPVM</sequence>
<dbReference type="PANTHER" id="PTHR14513:SF0">
    <property type="entry name" value="PROTECTION OF TELOMERES PROTEIN 1"/>
    <property type="match status" value="1"/>
</dbReference>
<evidence type="ECO:0000256" key="9">
    <source>
        <dbReference type="SAM" id="Phobius"/>
    </source>
</evidence>
<dbReference type="InterPro" id="IPR048953">
    <property type="entry name" value="POT1_C_insert"/>
</dbReference>
<accession>A0AAY4BDB5</accession>
<dbReference type="GO" id="GO:0098505">
    <property type="term" value="F:G-rich strand telomeric DNA binding"/>
    <property type="evidence" value="ECO:0007669"/>
    <property type="project" value="TreeGrafter"/>
</dbReference>
<dbReference type="GO" id="GO:0000783">
    <property type="term" value="C:nuclear telomere cap complex"/>
    <property type="evidence" value="ECO:0007669"/>
    <property type="project" value="TreeGrafter"/>
</dbReference>
<dbReference type="AlphaFoldDB" id="A0AAY4BDB5"/>
<keyword evidence="8" id="KW-0539">Nucleus</keyword>
<feature type="domain" description="Telomeric single stranded DNA binding POT1/Cdc13" evidence="10">
    <location>
        <begin position="12"/>
        <end position="142"/>
    </location>
</feature>
<keyword evidence="6" id="KW-0779">Telomere</keyword>
<evidence type="ECO:0000313" key="11">
    <source>
        <dbReference type="Ensembl" id="ENSDCDP00010018933.1"/>
    </source>
</evidence>
<evidence type="ECO:0000313" key="12">
    <source>
        <dbReference type="Proteomes" id="UP000694580"/>
    </source>
</evidence>
<dbReference type="InterPro" id="IPR028389">
    <property type="entry name" value="POT1"/>
</dbReference>
<evidence type="ECO:0000256" key="1">
    <source>
        <dbReference type="ARBA" id="ARBA00004123"/>
    </source>
</evidence>
<dbReference type="Pfam" id="PF16686">
    <property type="entry name" value="POT1PC"/>
    <property type="match status" value="1"/>
</dbReference>
<evidence type="ECO:0000256" key="6">
    <source>
        <dbReference type="ARBA" id="ARBA00022895"/>
    </source>
</evidence>
<dbReference type="InterPro" id="IPR011564">
    <property type="entry name" value="Telomer_end-bd_POT1/Cdc13"/>
</dbReference>
<evidence type="ECO:0000259" key="10">
    <source>
        <dbReference type="SMART" id="SM00976"/>
    </source>
</evidence>
<dbReference type="FunFam" id="2.40.50.140:FF:000119">
    <property type="entry name" value="Protection of telomeres 1 homolog"/>
    <property type="match status" value="1"/>
</dbReference>
<evidence type="ECO:0000256" key="8">
    <source>
        <dbReference type="ARBA" id="ARBA00023242"/>
    </source>
</evidence>
<dbReference type="InterPro" id="IPR032042">
    <property type="entry name" value="POT1PC"/>
</dbReference>
<evidence type="ECO:0000256" key="7">
    <source>
        <dbReference type="ARBA" id="ARBA00023125"/>
    </source>
</evidence>
<dbReference type="Ensembl" id="ENSDCDT00010020026.1">
    <property type="protein sequence ID" value="ENSDCDP00010018933.1"/>
    <property type="gene ID" value="ENSDCDG00010008558.1"/>
</dbReference>
<dbReference type="Proteomes" id="UP000694580">
    <property type="component" value="Chromosome 17"/>
</dbReference>
<feature type="transmembrane region" description="Helical" evidence="9">
    <location>
        <begin position="519"/>
        <end position="538"/>
    </location>
</feature>
<dbReference type="GeneTree" id="ENSGT00390000018285"/>
<dbReference type="Pfam" id="PF21375">
    <property type="entry name" value="POT1_C_insert"/>
    <property type="match status" value="1"/>
</dbReference>
<dbReference type="Pfam" id="PF02765">
    <property type="entry name" value="POT1"/>
    <property type="match status" value="1"/>
</dbReference>
<dbReference type="GO" id="GO:0016233">
    <property type="term" value="P:telomere capping"/>
    <property type="evidence" value="ECO:0007669"/>
    <property type="project" value="TreeGrafter"/>
</dbReference>
<comment type="subcellular location">
    <subcellularLocation>
        <location evidence="2">Chromosome</location>
        <location evidence="2">Telomere</location>
    </subcellularLocation>
    <subcellularLocation>
        <location evidence="1">Nucleus</location>
    </subcellularLocation>
</comment>
<dbReference type="InterPro" id="IPR012340">
    <property type="entry name" value="NA-bd_OB-fold"/>
</dbReference>
<evidence type="ECO:0000256" key="3">
    <source>
        <dbReference type="ARBA" id="ARBA00008442"/>
    </source>
</evidence>
<evidence type="ECO:0000256" key="5">
    <source>
        <dbReference type="ARBA" id="ARBA00022454"/>
    </source>
</evidence>
<dbReference type="Gene3D" id="2.40.50.140">
    <property type="entry name" value="Nucleic acid-binding proteins"/>
    <property type="match status" value="2"/>
</dbReference>
<gene>
    <name evidence="11" type="primary">POT1</name>
</gene>
<comment type="similarity">
    <text evidence="3">Belongs to the telombin family.</text>
</comment>
<dbReference type="SUPFAM" id="SSF50249">
    <property type="entry name" value="Nucleic acid-binding proteins"/>
    <property type="match status" value="2"/>
</dbReference>
<keyword evidence="9" id="KW-0472">Membrane</keyword>
<dbReference type="PANTHER" id="PTHR14513">
    <property type="entry name" value="PROTECTION OF TELOMERES 1"/>
    <property type="match status" value="1"/>
</dbReference>
<organism evidence="11 12">
    <name type="scientific">Denticeps clupeoides</name>
    <name type="common">denticle herring</name>
    <dbReference type="NCBI Taxonomy" id="299321"/>
    <lineage>
        <taxon>Eukaryota</taxon>
        <taxon>Metazoa</taxon>
        <taxon>Chordata</taxon>
        <taxon>Craniata</taxon>
        <taxon>Vertebrata</taxon>
        <taxon>Euteleostomi</taxon>
        <taxon>Actinopterygii</taxon>
        <taxon>Neopterygii</taxon>
        <taxon>Teleostei</taxon>
        <taxon>Clupei</taxon>
        <taxon>Clupeiformes</taxon>
        <taxon>Denticipitoidei</taxon>
        <taxon>Denticipitidae</taxon>
        <taxon>Denticeps</taxon>
    </lineage>
</organism>
<protein>
    <recommendedName>
        <fullName evidence="4">Protection of telomeres protein 1</fullName>
    </recommendedName>
</protein>
<reference evidence="11 12" key="1">
    <citation type="submission" date="2020-06" db="EMBL/GenBank/DDBJ databases">
        <authorList>
            <consortium name="Wellcome Sanger Institute Data Sharing"/>
        </authorList>
    </citation>
    <scope>NUCLEOTIDE SEQUENCE [LARGE SCALE GENOMIC DNA]</scope>
</reference>
<keyword evidence="12" id="KW-1185">Reference proteome</keyword>
<keyword evidence="7" id="KW-0238">DNA-binding</keyword>
<dbReference type="CDD" id="cd04497">
    <property type="entry name" value="hPOT1_OB1_like"/>
    <property type="match status" value="1"/>
</dbReference>
<proteinExistence type="inferred from homology"/>
<dbReference type="GO" id="GO:0010521">
    <property type="term" value="F:telomerase inhibitor activity"/>
    <property type="evidence" value="ECO:0007669"/>
    <property type="project" value="TreeGrafter"/>
</dbReference>
<dbReference type="SMART" id="SM00976">
    <property type="entry name" value="Telo_bind"/>
    <property type="match status" value="1"/>
</dbReference>
<feature type="transmembrane region" description="Helical" evidence="9">
    <location>
        <begin position="463"/>
        <end position="483"/>
    </location>
</feature>
<reference evidence="11" key="2">
    <citation type="submission" date="2025-08" db="UniProtKB">
        <authorList>
            <consortium name="Ensembl"/>
        </authorList>
    </citation>
    <scope>IDENTIFICATION</scope>
</reference>
<dbReference type="GO" id="GO:0032210">
    <property type="term" value="P:regulation of telomere maintenance via telomerase"/>
    <property type="evidence" value="ECO:0007669"/>
    <property type="project" value="TreeGrafter"/>
</dbReference>
<keyword evidence="9" id="KW-1133">Transmembrane helix</keyword>
<keyword evidence="5" id="KW-0158">Chromosome</keyword>